<keyword evidence="4" id="KW-1185">Reference proteome</keyword>
<keyword evidence="1" id="KW-0732">Signal</keyword>
<evidence type="ECO:0000259" key="2">
    <source>
        <dbReference type="Pfam" id="PF21544"/>
    </source>
</evidence>
<sequence length="760" mass="83928">MKKLILLLILVGNFCAAQDFSDSWEGLFSFTNIIDIDESDDAVYAASENAVFIYDLSSRTFTTLTTINGLSGDEISQIHYSEAKSTLVIGYENGLLQVVDARGNVTSVVAIQDKQVIAPDDKRINEFKESGDLIYIATDFGIAIYNLERLEFDDTYFIGDNGEQLEVNTIEIFNNFLYAGTINGGIRRASIVDPFLIDFANWNQINGNSWDELESFNNRLFATAVNRFLYEEGPVDFLITSLQFPGRALDFHSSDQFFTVATSSAVLVYDLSFTEILRITTVDGIAYNYTQAITVGNDLFIGTEEAGMIRIDLLNLTDFEFVVADGPSRNAAFTVATSPDELWVGYGDYDVFYNPFPLEQFGISHLVTDENWENFSFDDILNVRSLGSVTINPSNPSEIFLNSMNDGLVQFVNGAAVTLFDNTNSSLILSEVPTNNGPFNFQRLPDSEFDSEGNLWVSQSLDDNSLHRRTPSGQWTAFDLSDEIPEVAQSTTKMVITDDGKIIYGTLDIGIVGFDPANSMTINYDEDNNLVNNYIASLRLDLNGQLWIGSNLGLRILFNPNSMFTDTPSDARSVIIEDTNGIARELLQDEAVLDIEVDGNNNKWVATASSGAFLFSPSGRETIFQFTTDNSPLPTNSINDIAIDEATGKVYFATNNGIVAFQGERSSKPEDDLESVRAFPNPVRPGFDGNVTIDGLTDRARVKITDIEGNLVYEAVSQGGSIPWDTRSFSGNKVASGVYLLFISTSDNIETAVSKLMIVR</sequence>
<dbReference type="SUPFAM" id="SSF50998">
    <property type="entry name" value="Quinoprotein alcohol dehydrogenase-like"/>
    <property type="match status" value="1"/>
</dbReference>
<proteinExistence type="predicted"/>
<dbReference type="Proteomes" id="UP000239002">
    <property type="component" value="Unassembled WGS sequence"/>
</dbReference>
<feature type="chain" id="PRO_5015416306" evidence="1">
    <location>
        <begin position="18"/>
        <end position="760"/>
    </location>
</feature>
<evidence type="ECO:0000313" key="4">
    <source>
        <dbReference type="Proteomes" id="UP000239002"/>
    </source>
</evidence>
<gene>
    <name evidence="3" type="ORF">LY01_00819</name>
</gene>
<dbReference type="Gene3D" id="2.60.40.4070">
    <property type="match status" value="1"/>
</dbReference>
<dbReference type="RefSeq" id="WP_104514514.1">
    <property type="nucleotide sequence ID" value="NZ_MQVW01000027.1"/>
</dbReference>
<dbReference type="InterPro" id="IPR011047">
    <property type="entry name" value="Quinoprotein_ADH-like_sf"/>
</dbReference>
<feature type="signal peptide" evidence="1">
    <location>
        <begin position="1"/>
        <end position="17"/>
    </location>
</feature>
<dbReference type="AlphaFoldDB" id="A0A2S6IRU5"/>
<reference evidence="3 4" key="1">
    <citation type="submission" date="2018-02" db="EMBL/GenBank/DDBJ databases">
        <title>Genomic Encyclopedia of Archaeal and Bacterial Type Strains, Phase II (KMG-II): from individual species to whole genera.</title>
        <authorList>
            <person name="Goeker M."/>
        </authorList>
    </citation>
    <scope>NUCLEOTIDE SEQUENCE [LARGE SCALE GENOMIC DNA]</scope>
    <source>
        <strain evidence="3 4">DSM 16809</strain>
    </source>
</reference>
<evidence type="ECO:0000256" key="1">
    <source>
        <dbReference type="SAM" id="SignalP"/>
    </source>
</evidence>
<protein>
    <submittedName>
        <fullName evidence="3">Putative secreted protein (Por secretion system target)</fullName>
    </submittedName>
</protein>
<dbReference type="EMBL" id="PTJE01000001">
    <property type="protein sequence ID" value="PPK96993.1"/>
    <property type="molecule type" value="Genomic_DNA"/>
</dbReference>
<dbReference type="SUPFAM" id="SSF101898">
    <property type="entry name" value="NHL repeat"/>
    <property type="match status" value="1"/>
</dbReference>
<dbReference type="OrthoDB" id="9807410at2"/>
<dbReference type="InterPro" id="IPR015943">
    <property type="entry name" value="WD40/YVTN_repeat-like_dom_sf"/>
</dbReference>
<dbReference type="Pfam" id="PF21544">
    <property type="entry name" value="PorZ_N_b_propeller"/>
    <property type="match status" value="1"/>
</dbReference>
<dbReference type="Gene3D" id="2.130.10.10">
    <property type="entry name" value="YVTN repeat-like/Quinoprotein amine dehydrogenase"/>
    <property type="match status" value="3"/>
</dbReference>
<evidence type="ECO:0000313" key="3">
    <source>
        <dbReference type="EMBL" id="PPK96993.1"/>
    </source>
</evidence>
<dbReference type="InterPro" id="IPR048954">
    <property type="entry name" value="PorZ_N"/>
</dbReference>
<organism evidence="3 4">
    <name type="scientific">Nonlabens xylanidelens</name>
    <dbReference type="NCBI Taxonomy" id="191564"/>
    <lineage>
        <taxon>Bacteria</taxon>
        <taxon>Pseudomonadati</taxon>
        <taxon>Bacteroidota</taxon>
        <taxon>Flavobacteriia</taxon>
        <taxon>Flavobacteriales</taxon>
        <taxon>Flavobacteriaceae</taxon>
        <taxon>Nonlabens</taxon>
    </lineage>
</organism>
<accession>A0A2S6IRU5</accession>
<feature type="domain" description="PorZ N-terminal beta-propeller" evidence="2">
    <location>
        <begin position="43"/>
        <end position="203"/>
    </location>
</feature>
<comment type="caution">
    <text evidence="3">The sequence shown here is derived from an EMBL/GenBank/DDBJ whole genome shotgun (WGS) entry which is preliminary data.</text>
</comment>
<name>A0A2S6IRU5_9FLAO</name>